<evidence type="ECO:0000313" key="1">
    <source>
        <dbReference type="EMBL" id="KAF4041806.1"/>
    </source>
</evidence>
<comment type="caution">
    <text evidence="1">The sequence shown here is derived from an EMBL/GenBank/DDBJ whole genome shotgun (WGS) entry which is preliminary data.</text>
</comment>
<sequence length="141" mass="16144">MLLGSSKTAKTVEFTVQQLEWQHGFQDAEQRQRLVRARDDPERLSTHNDELSCLSPFTSLAVVCTAPLWKEVCVSRGNVVSCIGRHLLAQEQRVRVVHFELEWRFPRWTFGLSLRDSDTSQTVERQGIAEVSTVVSLQLTF</sequence>
<dbReference type="Proteomes" id="UP000602510">
    <property type="component" value="Unassembled WGS sequence"/>
</dbReference>
<dbReference type="EMBL" id="WSZM01000111">
    <property type="protein sequence ID" value="KAF4041806.1"/>
    <property type="molecule type" value="Genomic_DNA"/>
</dbReference>
<keyword evidence="3" id="KW-1185">Reference proteome</keyword>
<name>A0A833SIY3_PHYIN</name>
<gene>
    <name evidence="1" type="ORF">GN244_ATG05842</name>
    <name evidence="2" type="ORF">GN958_ATG13254</name>
</gene>
<dbReference type="EMBL" id="JAACNO010001787">
    <property type="protein sequence ID" value="KAF4137572.1"/>
    <property type="molecule type" value="Genomic_DNA"/>
</dbReference>
<dbReference type="AlphaFoldDB" id="A0A833SIY3"/>
<dbReference type="Proteomes" id="UP000704712">
    <property type="component" value="Unassembled WGS sequence"/>
</dbReference>
<protein>
    <submittedName>
        <fullName evidence="1">Uncharacterized protein</fullName>
    </submittedName>
</protein>
<accession>A0A833SIY3</accession>
<evidence type="ECO:0000313" key="2">
    <source>
        <dbReference type="EMBL" id="KAF4137572.1"/>
    </source>
</evidence>
<evidence type="ECO:0000313" key="3">
    <source>
        <dbReference type="Proteomes" id="UP000602510"/>
    </source>
</evidence>
<organism evidence="1 3">
    <name type="scientific">Phytophthora infestans</name>
    <name type="common">Potato late blight agent</name>
    <name type="synonym">Botrytis infestans</name>
    <dbReference type="NCBI Taxonomy" id="4787"/>
    <lineage>
        <taxon>Eukaryota</taxon>
        <taxon>Sar</taxon>
        <taxon>Stramenopiles</taxon>
        <taxon>Oomycota</taxon>
        <taxon>Peronosporomycetes</taxon>
        <taxon>Peronosporales</taxon>
        <taxon>Peronosporaceae</taxon>
        <taxon>Phytophthora</taxon>
    </lineage>
</organism>
<reference evidence="1" key="1">
    <citation type="submission" date="2020-04" db="EMBL/GenBank/DDBJ databases">
        <title>Hybrid Assembly of Korean Phytophthora infestans isolates.</title>
        <authorList>
            <person name="Prokchorchik M."/>
            <person name="Lee Y."/>
            <person name="Seo J."/>
            <person name="Cho J.-H."/>
            <person name="Park Y.-E."/>
            <person name="Jang D.-C."/>
            <person name="Im J.-S."/>
            <person name="Choi J.-G."/>
            <person name="Park H.-J."/>
            <person name="Lee G.-B."/>
            <person name="Lee Y.-G."/>
            <person name="Hong S.-Y."/>
            <person name="Cho K."/>
            <person name="Sohn K.H."/>
        </authorList>
    </citation>
    <scope>NUCLEOTIDE SEQUENCE</scope>
    <source>
        <strain evidence="1">KR_1_A1</strain>
        <strain evidence="2">KR_2_A2</strain>
    </source>
</reference>
<proteinExistence type="predicted"/>